<dbReference type="Pfam" id="PF07883">
    <property type="entry name" value="Cupin_2"/>
    <property type="match status" value="1"/>
</dbReference>
<dbReference type="CDD" id="cd00093">
    <property type="entry name" value="HTH_XRE"/>
    <property type="match status" value="1"/>
</dbReference>
<dbReference type="RefSeq" id="WP_204607153.1">
    <property type="nucleotide sequence ID" value="NZ_BAAAJX010000016.1"/>
</dbReference>
<dbReference type="SUPFAM" id="SSF51182">
    <property type="entry name" value="RmlC-like cupins"/>
    <property type="match status" value="1"/>
</dbReference>
<dbReference type="InterPro" id="IPR010982">
    <property type="entry name" value="Lambda_DNA-bd_dom_sf"/>
</dbReference>
<dbReference type="SMART" id="SM00530">
    <property type="entry name" value="HTH_XRE"/>
    <property type="match status" value="1"/>
</dbReference>
<feature type="region of interest" description="Disordered" evidence="2">
    <location>
        <begin position="89"/>
        <end position="111"/>
    </location>
</feature>
<dbReference type="InterPro" id="IPR050807">
    <property type="entry name" value="TransReg_Diox_bact_type"/>
</dbReference>
<protein>
    <submittedName>
        <fullName evidence="4">XRE family transcriptional regulator</fullName>
    </submittedName>
</protein>
<evidence type="ECO:0000256" key="1">
    <source>
        <dbReference type="ARBA" id="ARBA00023125"/>
    </source>
</evidence>
<gene>
    <name evidence="4" type="ORF">GCM10009627_29130</name>
</gene>
<evidence type="ECO:0000313" key="4">
    <source>
        <dbReference type="EMBL" id="GAA1494567.1"/>
    </source>
</evidence>
<name>A0ABP4KB25_9MICO</name>
<sequence length="210" mass="22803">MHTELLPERDLPTADRVVDEQARLVGEHIRALRRSARLTLVQLAERTGLSHPFLSQAERGHSRASMVSLEKIAAALDTTQVALLAAGAPVRDEPDDRGPEVLRSGEGARGPFSSGEARLLVHAGPHAFEPLEWKGDNTEPGEYFEHREDEFLTVLAGDVLLDLRGQDVVRLGPGDSAYYRGGTGHRWCSADGSAFHMIVVKETPRAGAAS</sequence>
<dbReference type="Gene3D" id="2.60.120.10">
    <property type="entry name" value="Jelly Rolls"/>
    <property type="match status" value="1"/>
</dbReference>
<dbReference type="CDD" id="cd02209">
    <property type="entry name" value="cupin_XRE_C"/>
    <property type="match status" value="1"/>
</dbReference>
<keyword evidence="1" id="KW-0238">DNA-binding</keyword>
<dbReference type="InterPro" id="IPR001387">
    <property type="entry name" value="Cro/C1-type_HTH"/>
</dbReference>
<dbReference type="InterPro" id="IPR014710">
    <property type="entry name" value="RmlC-like_jellyroll"/>
</dbReference>
<feature type="compositionally biased region" description="Basic and acidic residues" evidence="2">
    <location>
        <begin position="90"/>
        <end position="100"/>
    </location>
</feature>
<dbReference type="InterPro" id="IPR011051">
    <property type="entry name" value="RmlC_Cupin_sf"/>
</dbReference>
<dbReference type="PANTHER" id="PTHR46797:SF1">
    <property type="entry name" value="METHYLPHOSPHONATE SYNTHASE"/>
    <property type="match status" value="1"/>
</dbReference>
<dbReference type="Gene3D" id="1.10.260.40">
    <property type="entry name" value="lambda repressor-like DNA-binding domains"/>
    <property type="match status" value="1"/>
</dbReference>
<organism evidence="4 5">
    <name type="scientific">Curtobacterium herbarum</name>
    <dbReference type="NCBI Taxonomy" id="150122"/>
    <lineage>
        <taxon>Bacteria</taxon>
        <taxon>Bacillati</taxon>
        <taxon>Actinomycetota</taxon>
        <taxon>Actinomycetes</taxon>
        <taxon>Micrococcales</taxon>
        <taxon>Microbacteriaceae</taxon>
        <taxon>Curtobacterium</taxon>
    </lineage>
</organism>
<dbReference type="Proteomes" id="UP001501742">
    <property type="component" value="Unassembled WGS sequence"/>
</dbReference>
<evidence type="ECO:0000259" key="3">
    <source>
        <dbReference type="PROSITE" id="PS50943"/>
    </source>
</evidence>
<feature type="domain" description="HTH cro/C1-type" evidence="3">
    <location>
        <begin position="29"/>
        <end position="83"/>
    </location>
</feature>
<dbReference type="EMBL" id="BAAAJX010000016">
    <property type="protein sequence ID" value="GAA1494567.1"/>
    <property type="molecule type" value="Genomic_DNA"/>
</dbReference>
<dbReference type="Pfam" id="PF01381">
    <property type="entry name" value="HTH_3"/>
    <property type="match status" value="1"/>
</dbReference>
<keyword evidence="5" id="KW-1185">Reference proteome</keyword>
<evidence type="ECO:0000313" key="5">
    <source>
        <dbReference type="Proteomes" id="UP001501742"/>
    </source>
</evidence>
<dbReference type="InterPro" id="IPR013096">
    <property type="entry name" value="Cupin_2"/>
</dbReference>
<reference evidence="5" key="1">
    <citation type="journal article" date="2019" name="Int. J. Syst. Evol. Microbiol.">
        <title>The Global Catalogue of Microorganisms (GCM) 10K type strain sequencing project: providing services to taxonomists for standard genome sequencing and annotation.</title>
        <authorList>
            <consortium name="The Broad Institute Genomics Platform"/>
            <consortium name="The Broad Institute Genome Sequencing Center for Infectious Disease"/>
            <person name="Wu L."/>
            <person name="Ma J."/>
        </authorList>
    </citation>
    <scope>NUCLEOTIDE SEQUENCE [LARGE SCALE GENOMIC DNA]</scope>
    <source>
        <strain evidence="5">JCM 12140</strain>
    </source>
</reference>
<accession>A0ABP4KB25</accession>
<proteinExistence type="predicted"/>
<dbReference type="SUPFAM" id="SSF47413">
    <property type="entry name" value="lambda repressor-like DNA-binding domains"/>
    <property type="match status" value="1"/>
</dbReference>
<dbReference type="PANTHER" id="PTHR46797">
    <property type="entry name" value="HTH-TYPE TRANSCRIPTIONAL REGULATOR"/>
    <property type="match status" value="1"/>
</dbReference>
<dbReference type="PROSITE" id="PS50943">
    <property type="entry name" value="HTH_CROC1"/>
    <property type="match status" value="1"/>
</dbReference>
<evidence type="ECO:0000256" key="2">
    <source>
        <dbReference type="SAM" id="MobiDB-lite"/>
    </source>
</evidence>
<comment type="caution">
    <text evidence="4">The sequence shown here is derived from an EMBL/GenBank/DDBJ whole genome shotgun (WGS) entry which is preliminary data.</text>
</comment>